<dbReference type="PANTHER" id="PTHR46401:SF2">
    <property type="entry name" value="GLYCOSYLTRANSFERASE WBBK-RELATED"/>
    <property type="match status" value="1"/>
</dbReference>
<dbReference type="Gene3D" id="3.40.50.2000">
    <property type="entry name" value="Glycogen Phosphorylase B"/>
    <property type="match status" value="2"/>
</dbReference>
<feature type="domain" description="Glycosyltransferase subfamily 4-like N-terminal" evidence="3">
    <location>
        <begin position="106"/>
        <end position="179"/>
    </location>
</feature>
<evidence type="ECO:0000259" key="3">
    <source>
        <dbReference type="Pfam" id="PF13439"/>
    </source>
</evidence>
<evidence type="ECO:0000259" key="2">
    <source>
        <dbReference type="Pfam" id="PF00534"/>
    </source>
</evidence>
<sequence>MKIAINGQILFIDELKPTGPYAYTENLIKALSSIDHSNIYNIYIPEENLNNHSSVAFNDLTNQNPNFNLIKIKKVLSFTHFSVPLQLFKDRPNIFFTAIHTVPIVKPKKTFLVSMVHGLEYEYSPRFKNTLGKLAEILPLYLTSKLSDIIIVPSNYTKDKLIEKRWVNKQKMSVIPEGIKDIYGKSSPSEIEEVKKKFNLVEKPYLIFISTIQPRKNIPKMVEAFSQAYRDLGIKSLSLLIVGKKGWDYKEALEAPARFGIENQVIFKHDVSDNDLASLLPGSTAFINISLEEGFGLTVLEALRCKVPCILSDIPPFQELAAGAAYFNAPDDIKGTKENIINAITNTKLNLTLLNKGYEISKKYTWENTAKTTLRVFESLVKNI</sequence>
<evidence type="ECO:0000313" key="5">
    <source>
        <dbReference type="Proteomes" id="UP000176504"/>
    </source>
</evidence>
<dbReference type="CDD" id="cd03809">
    <property type="entry name" value="GT4_MtfB-like"/>
    <property type="match status" value="1"/>
</dbReference>
<dbReference type="InterPro" id="IPR001296">
    <property type="entry name" value="Glyco_trans_1"/>
</dbReference>
<evidence type="ECO:0000256" key="1">
    <source>
        <dbReference type="ARBA" id="ARBA00022679"/>
    </source>
</evidence>
<protein>
    <submittedName>
        <fullName evidence="4">Uncharacterized protein</fullName>
    </submittedName>
</protein>
<name>A0A1F4VCE7_UNCKA</name>
<dbReference type="Pfam" id="PF13439">
    <property type="entry name" value="Glyco_transf_4"/>
    <property type="match status" value="1"/>
</dbReference>
<evidence type="ECO:0000313" key="4">
    <source>
        <dbReference type="EMBL" id="OGC54916.1"/>
    </source>
</evidence>
<dbReference type="AlphaFoldDB" id="A0A1F4VCE7"/>
<dbReference type="Proteomes" id="UP000176504">
    <property type="component" value="Unassembled WGS sequence"/>
</dbReference>
<accession>A0A1F4VCE7</accession>
<dbReference type="PANTHER" id="PTHR46401">
    <property type="entry name" value="GLYCOSYLTRANSFERASE WBBK-RELATED"/>
    <property type="match status" value="1"/>
</dbReference>
<feature type="domain" description="Glycosyl transferase family 1" evidence="2">
    <location>
        <begin position="192"/>
        <end position="356"/>
    </location>
</feature>
<keyword evidence="1" id="KW-0808">Transferase</keyword>
<dbReference type="Pfam" id="PF00534">
    <property type="entry name" value="Glycos_transf_1"/>
    <property type="match status" value="1"/>
</dbReference>
<dbReference type="InterPro" id="IPR028098">
    <property type="entry name" value="Glyco_trans_4-like_N"/>
</dbReference>
<dbReference type="EMBL" id="MEVI01000003">
    <property type="protein sequence ID" value="OGC54916.1"/>
    <property type="molecule type" value="Genomic_DNA"/>
</dbReference>
<reference evidence="4 5" key="1">
    <citation type="journal article" date="2016" name="Nat. Commun.">
        <title>Thousands of microbial genomes shed light on interconnected biogeochemical processes in an aquifer system.</title>
        <authorList>
            <person name="Anantharaman K."/>
            <person name="Brown C.T."/>
            <person name="Hug L.A."/>
            <person name="Sharon I."/>
            <person name="Castelle C.J."/>
            <person name="Probst A.J."/>
            <person name="Thomas B.C."/>
            <person name="Singh A."/>
            <person name="Wilkins M.J."/>
            <person name="Karaoz U."/>
            <person name="Brodie E.L."/>
            <person name="Williams K.H."/>
            <person name="Hubbard S.S."/>
            <person name="Banfield J.F."/>
        </authorList>
    </citation>
    <scope>NUCLEOTIDE SEQUENCE [LARGE SCALE GENOMIC DNA]</scope>
</reference>
<comment type="caution">
    <text evidence="4">The sequence shown here is derived from an EMBL/GenBank/DDBJ whole genome shotgun (WGS) entry which is preliminary data.</text>
</comment>
<proteinExistence type="predicted"/>
<gene>
    <name evidence="4" type="ORF">A3A78_02960</name>
</gene>
<dbReference type="SUPFAM" id="SSF53756">
    <property type="entry name" value="UDP-Glycosyltransferase/glycogen phosphorylase"/>
    <property type="match status" value="1"/>
</dbReference>
<dbReference type="GO" id="GO:0016757">
    <property type="term" value="F:glycosyltransferase activity"/>
    <property type="evidence" value="ECO:0007669"/>
    <property type="project" value="InterPro"/>
</dbReference>
<organism evidence="4 5">
    <name type="scientific">candidate division WWE3 bacterium RIFCSPLOWO2_01_FULL_41_18</name>
    <dbReference type="NCBI Taxonomy" id="1802625"/>
    <lineage>
        <taxon>Bacteria</taxon>
        <taxon>Katanobacteria</taxon>
    </lineage>
</organism>